<accession>A0A6G3TBX9</accession>
<comment type="caution">
    <text evidence="1">The sequence shown here is derived from an EMBL/GenBank/DDBJ whole genome shotgun (WGS) entry which is preliminary data.</text>
</comment>
<evidence type="ECO:0000313" key="1">
    <source>
        <dbReference type="EMBL" id="NEC33955.1"/>
    </source>
</evidence>
<dbReference type="Pfam" id="PF19817">
    <property type="entry name" value="DUF6300"/>
    <property type="match status" value="1"/>
</dbReference>
<proteinExistence type="predicted"/>
<name>A0A6G3TBX9_9ACTN</name>
<sequence>MTDSEEITFRFDQVPPCARCGGEALLRVRFGHSWTNITGHLVEGFREADLCPACDSGTTPADDLLALFAVAERVPLTHLAEFGCRVVAWVESVRQPRVDMVRLQGEEDAHRHNGELP</sequence>
<reference evidence="1 2" key="1">
    <citation type="submission" date="2020-01" db="EMBL/GenBank/DDBJ databases">
        <title>Insect and environment-associated Actinomycetes.</title>
        <authorList>
            <person name="Currrie C."/>
            <person name="Chevrette M."/>
            <person name="Carlson C."/>
            <person name="Stubbendieck R."/>
            <person name="Wendt-Pienkowski E."/>
        </authorList>
    </citation>
    <scope>NUCLEOTIDE SEQUENCE [LARGE SCALE GENOMIC DNA]</scope>
    <source>
        <strain evidence="1 2">SID7739</strain>
    </source>
</reference>
<evidence type="ECO:0000313" key="2">
    <source>
        <dbReference type="Proteomes" id="UP000475666"/>
    </source>
</evidence>
<dbReference type="InterPro" id="IPR046267">
    <property type="entry name" value="DUF6300"/>
</dbReference>
<organism evidence="1 2">
    <name type="scientific">Streptomyces rubrogriseus</name>
    <dbReference type="NCBI Taxonomy" id="194673"/>
    <lineage>
        <taxon>Bacteria</taxon>
        <taxon>Bacillati</taxon>
        <taxon>Actinomycetota</taxon>
        <taxon>Actinomycetes</taxon>
        <taxon>Kitasatosporales</taxon>
        <taxon>Streptomycetaceae</taxon>
        <taxon>Streptomyces</taxon>
        <taxon>Streptomyces violaceoruber group</taxon>
    </lineage>
</organism>
<dbReference type="EMBL" id="JAAGMQ010000348">
    <property type="protein sequence ID" value="NEC33955.1"/>
    <property type="molecule type" value="Genomic_DNA"/>
</dbReference>
<dbReference type="Proteomes" id="UP000475666">
    <property type="component" value="Unassembled WGS sequence"/>
</dbReference>
<protein>
    <submittedName>
        <fullName evidence="1">Uncharacterized protein</fullName>
    </submittedName>
</protein>
<gene>
    <name evidence="1" type="ORF">G3I66_12335</name>
</gene>
<dbReference type="RefSeq" id="WP_164273717.1">
    <property type="nucleotide sequence ID" value="NZ_JAAGMQ010000348.1"/>
</dbReference>
<dbReference type="AlphaFoldDB" id="A0A6G3TBX9"/>